<dbReference type="InterPro" id="IPR036291">
    <property type="entry name" value="NAD(P)-bd_dom_sf"/>
</dbReference>
<gene>
    <name evidence="6" type="ORF">BE04_33975</name>
</gene>
<feature type="domain" description="Enoyl reductase (ER)" evidence="5">
    <location>
        <begin position="4"/>
        <end position="334"/>
    </location>
</feature>
<dbReference type="InterPro" id="IPR013149">
    <property type="entry name" value="ADH-like_C"/>
</dbReference>
<dbReference type="Proteomes" id="UP000075604">
    <property type="component" value="Unassembled WGS sequence"/>
</dbReference>
<dbReference type="InterPro" id="IPR050129">
    <property type="entry name" value="Zn_alcohol_dh"/>
</dbReference>
<name>A0A150P3B2_SORCE</name>
<comment type="cofactor">
    <cofactor evidence="4">
        <name>Zn(2+)</name>
        <dbReference type="ChEBI" id="CHEBI:29105"/>
    </cofactor>
</comment>
<proteinExistence type="inferred from homology"/>
<dbReference type="InterPro" id="IPR011032">
    <property type="entry name" value="GroES-like_sf"/>
</dbReference>
<dbReference type="Pfam" id="PF00107">
    <property type="entry name" value="ADH_zinc_N"/>
    <property type="match status" value="1"/>
</dbReference>
<dbReference type="GO" id="GO:0016616">
    <property type="term" value="F:oxidoreductase activity, acting on the CH-OH group of donors, NAD or NADP as acceptor"/>
    <property type="evidence" value="ECO:0007669"/>
    <property type="project" value="UniProtKB-ARBA"/>
</dbReference>
<dbReference type="SMART" id="SM00829">
    <property type="entry name" value="PKS_ER"/>
    <property type="match status" value="1"/>
</dbReference>
<reference evidence="6 7" key="1">
    <citation type="submission" date="2014-02" db="EMBL/GenBank/DDBJ databases">
        <title>The small core and large imbalanced accessory genome model reveals a collaborative survival strategy of Sorangium cellulosum strains in nature.</title>
        <authorList>
            <person name="Han K."/>
            <person name="Peng R."/>
            <person name="Blom J."/>
            <person name="Li Y.-Z."/>
        </authorList>
    </citation>
    <scope>NUCLEOTIDE SEQUENCE [LARGE SCALE GENOMIC DNA]</scope>
    <source>
        <strain evidence="6 7">So0157-18</strain>
    </source>
</reference>
<dbReference type="Gene3D" id="3.40.50.720">
    <property type="entry name" value="NAD(P)-binding Rossmann-like Domain"/>
    <property type="match status" value="1"/>
</dbReference>
<dbReference type="SUPFAM" id="SSF50129">
    <property type="entry name" value="GroES-like"/>
    <property type="match status" value="1"/>
</dbReference>
<sequence>MKAAVLEAVKKIAVRNDVAPPQIGPRDVLVRAKACGICGTDVHIWEGDFFPTFPLIPGHELAGEVAAVGDEVEGLRPGDRVMVDPTVTCEECHFCMINRQNHCLRWNAVGVTRDGGFAELVRVPAKNCYRFERVSFGEAAFCEPLACVVFGQDRARIEIGSEVLVLGAGPIGQLHLQASRANGAAAVTVVDLVESKLDLARQHGATEVVVADNALPAKLKKIAPYGFDVVIDATGIARVLGDALQYVKNGGRYLVFGVCGPQDKIEVSPFEIYRRDLEIIGSFAIRRTYDRAFKLMERGAVDVKRLLSEAMPVEELPRGLEMMKKGTAPMKLQVVF</sequence>
<dbReference type="CDD" id="cd08234">
    <property type="entry name" value="threonine_DH_like"/>
    <property type="match status" value="1"/>
</dbReference>
<dbReference type="Gene3D" id="3.90.180.10">
    <property type="entry name" value="Medium-chain alcohol dehydrogenases, catalytic domain"/>
    <property type="match status" value="1"/>
</dbReference>
<dbReference type="EMBL" id="JELX01004166">
    <property type="protein sequence ID" value="KYF50123.1"/>
    <property type="molecule type" value="Genomic_DNA"/>
</dbReference>
<evidence type="ECO:0000256" key="3">
    <source>
        <dbReference type="ARBA" id="ARBA00023002"/>
    </source>
</evidence>
<dbReference type="PANTHER" id="PTHR43401">
    <property type="entry name" value="L-THREONINE 3-DEHYDROGENASE"/>
    <property type="match status" value="1"/>
</dbReference>
<protein>
    <submittedName>
        <fullName evidence="6">Zinc-binding dehydrogenase</fullName>
    </submittedName>
</protein>
<comment type="similarity">
    <text evidence="4">Belongs to the zinc-containing alcohol dehydrogenase family.</text>
</comment>
<dbReference type="InterPro" id="IPR013154">
    <property type="entry name" value="ADH-like_N"/>
</dbReference>
<evidence type="ECO:0000313" key="6">
    <source>
        <dbReference type="EMBL" id="KYF50123.1"/>
    </source>
</evidence>
<organism evidence="6 7">
    <name type="scientific">Sorangium cellulosum</name>
    <name type="common">Polyangium cellulosum</name>
    <dbReference type="NCBI Taxonomy" id="56"/>
    <lineage>
        <taxon>Bacteria</taxon>
        <taxon>Pseudomonadati</taxon>
        <taxon>Myxococcota</taxon>
        <taxon>Polyangia</taxon>
        <taxon>Polyangiales</taxon>
        <taxon>Polyangiaceae</taxon>
        <taxon>Sorangium</taxon>
    </lineage>
</organism>
<evidence type="ECO:0000313" key="7">
    <source>
        <dbReference type="Proteomes" id="UP000075604"/>
    </source>
</evidence>
<dbReference type="InterPro" id="IPR002328">
    <property type="entry name" value="ADH_Zn_CS"/>
</dbReference>
<dbReference type="AlphaFoldDB" id="A0A150P3B2"/>
<evidence type="ECO:0000256" key="1">
    <source>
        <dbReference type="ARBA" id="ARBA00022723"/>
    </source>
</evidence>
<comment type="caution">
    <text evidence="6">The sequence shown here is derived from an EMBL/GenBank/DDBJ whole genome shotgun (WGS) entry which is preliminary data.</text>
</comment>
<evidence type="ECO:0000256" key="2">
    <source>
        <dbReference type="ARBA" id="ARBA00022833"/>
    </source>
</evidence>
<dbReference type="SUPFAM" id="SSF51735">
    <property type="entry name" value="NAD(P)-binding Rossmann-fold domains"/>
    <property type="match status" value="1"/>
</dbReference>
<keyword evidence="3" id="KW-0560">Oxidoreductase</keyword>
<accession>A0A150P3B2</accession>
<keyword evidence="1 4" id="KW-0479">Metal-binding</keyword>
<evidence type="ECO:0000259" key="5">
    <source>
        <dbReference type="SMART" id="SM00829"/>
    </source>
</evidence>
<dbReference type="PANTHER" id="PTHR43401:SF2">
    <property type="entry name" value="L-THREONINE 3-DEHYDROGENASE"/>
    <property type="match status" value="1"/>
</dbReference>
<keyword evidence="2 4" id="KW-0862">Zinc</keyword>
<evidence type="ECO:0000256" key="4">
    <source>
        <dbReference type="RuleBase" id="RU361277"/>
    </source>
</evidence>
<dbReference type="Pfam" id="PF08240">
    <property type="entry name" value="ADH_N"/>
    <property type="match status" value="1"/>
</dbReference>
<dbReference type="PROSITE" id="PS00059">
    <property type="entry name" value="ADH_ZINC"/>
    <property type="match status" value="1"/>
</dbReference>
<dbReference type="InterPro" id="IPR020843">
    <property type="entry name" value="ER"/>
</dbReference>
<dbReference type="GO" id="GO:0008270">
    <property type="term" value="F:zinc ion binding"/>
    <property type="evidence" value="ECO:0007669"/>
    <property type="project" value="InterPro"/>
</dbReference>